<evidence type="ECO:0000256" key="1">
    <source>
        <dbReference type="SAM" id="MobiDB-lite"/>
    </source>
</evidence>
<evidence type="ECO:0000313" key="2">
    <source>
        <dbReference type="EMBL" id="MPC76689.1"/>
    </source>
</evidence>
<protein>
    <submittedName>
        <fullName evidence="2">Uncharacterized protein</fullName>
    </submittedName>
</protein>
<accession>A0A5B7I4C7</accession>
<dbReference type="AlphaFoldDB" id="A0A5B7I4C7"/>
<name>A0A5B7I4C7_PORTR</name>
<dbReference type="Proteomes" id="UP000324222">
    <property type="component" value="Unassembled WGS sequence"/>
</dbReference>
<evidence type="ECO:0000313" key="3">
    <source>
        <dbReference type="Proteomes" id="UP000324222"/>
    </source>
</evidence>
<feature type="region of interest" description="Disordered" evidence="1">
    <location>
        <begin position="40"/>
        <end position="67"/>
    </location>
</feature>
<reference evidence="2 3" key="1">
    <citation type="submission" date="2019-05" db="EMBL/GenBank/DDBJ databases">
        <title>Another draft genome of Portunus trituberculatus and its Hox gene families provides insights of decapod evolution.</title>
        <authorList>
            <person name="Jeong J.-H."/>
            <person name="Song I."/>
            <person name="Kim S."/>
            <person name="Choi T."/>
            <person name="Kim D."/>
            <person name="Ryu S."/>
            <person name="Kim W."/>
        </authorList>
    </citation>
    <scope>NUCLEOTIDE SEQUENCE [LARGE SCALE GENOMIC DNA]</scope>
    <source>
        <tissue evidence="2">Muscle</tissue>
    </source>
</reference>
<gene>
    <name evidence="2" type="ORF">E2C01_071113</name>
</gene>
<comment type="caution">
    <text evidence="2">The sequence shown here is derived from an EMBL/GenBank/DDBJ whole genome shotgun (WGS) entry which is preliminary data.</text>
</comment>
<organism evidence="2 3">
    <name type="scientific">Portunus trituberculatus</name>
    <name type="common">Swimming crab</name>
    <name type="synonym">Neptunus trituberculatus</name>
    <dbReference type="NCBI Taxonomy" id="210409"/>
    <lineage>
        <taxon>Eukaryota</taxon>
        <taxon>Metazoa</taxon>
        <taxon>Ecdysozoa</taxon>
        <taxon>Arthropoda</taxon>
        <taxon>Crustacea</taxon>
        <taxon>Multicrustacea</taxon>
        <taxon>Malacostraca</taxon>
        <taxon>Eumalacostraca</taxon>
        <taxon>Eucarida</taxon>
        <taxon>Decapoda</taxon>
        <taxon>Pleocyemata</taxon>
        <taxon>Brachyura</taxon>
        <taxon>Eubrachyura</taxon>
        <taxon>Portunoidea</taxon>
        <taxon>Portunidae</taxon>
        <taxon>Portuninae</taxon>
        <taxon>Portunus</taxon>
    </lineage>
</organism>
<dbReference type="EMBL" id="VSRR010043963">
    <property type="protein sequence ID" value="MPC76689.1"/>
    <property type="molecule type" value="Genomic_DNA"/>
</dbReference>
<proteinExistence type="predicted"/>
<keyword evidence="3" id="KW-1185">Reference proteome</keyword>
<feature type="compositionally biased region" description="Basic and acidic residues" evidence="1">
    <location>
        <begin position="54"/>
        <end position="67"/>
    </location>
</feature>
<sequence length="67" mass="8018">MARAVFRRRCPTSLSIQHHRRNQTICSWYHQYQHLRRDVPGQGLAPRTTTFRDQSAEHTGDSRHQYL</sequence>